<evidence type="ECO:0000313" key="3">
    <source>
        <dbReference type="Proteomes" id="UP000622547"/>
    </source>
</evidence>
<proteinExistence type="predicted"/>
<dbReference type="AlphaFoldDB" id="A0A8J3U5J0"/>
<gene>
    <name evidence="2" type="ORF">Pph01_25340</name>
</gene>
<dbReference type="RefSeq" id="WP_204073224.1">
    <property type="nucleotide sequence ID" value="NZ_BAABHI010000027.1"/>
</dbReference>
<keyword evidence="3" id="KW-1185">Reference proteome</keyword>
<accession>A0A8J3U5J0</accession>
<name>A0A8J3U5J0_9ACTN</name>
<reference evidence="2 3" key="1">
    <citation type="submission" date="2021-01" db="EMBL/GenBank/DDBJ databases">
        <title>Whole genome shotgun sequence of Planotetraspora phitsanulokensis NBRC 104273.</title>
        <authorList>
            <person name="Komaki H."/>
            <person name="Tamura T."/>
        </authorList>
    </citation>
    <scope>NUCLEOTIDE SEQUENCE [LARGE SCALE GENOMIC DNA]</scope>
    <source>
        <strain evidence="2 3">NBRC 104273</strain>
    </source>
</reference>
<comment type="caution">
    <text evidence="2">The sequence shown here is derived from an EMBL/GenBank/DDBJ whole genome shotgun (WGS) entry which is preliminary data.</text>
</comment>
<feature type="region of interest" description="Disordered" evidence="1">
    <location>
        <begin position="1"/>
        <end position="23"/>
    </location>
</feature>
<dbReference type="EMBL" id="BOOP01000009">
    <property type="protein sequence ID" value="GII37531.1"/>
    <property type="molecule type" value="Genomic_DNA"/>
</dbReference>
<dbReference type="Proteomes" id="UP000622547">
    <property type="component" value="Unassembled WGS sequence"/>
</dbReference>
<sequence>MDFNGPGGGIRHTVRPATGFAREGRPAATGVAWMRKTPLSSWFGPVRNSGNGDCSAEGAGDS</sequence>
<protein>
    <submittedName>
        <fullName evidence="2">Uncharacterized protein</fullName>
    </submittedName>
</protein>
<feature type="compositionally biased region" description="Gly residues" evidence="1">
    <location>
        <begin position="1"/>
        <end position="10"/>
    </location>
</feature>
<evidence type="ECO:0000256" key="1">
    <source>
        <dbReference type="SAM" id="MobiDB-lite"/>
    </source>
</evidence>
<organism evidence="2 3">
    <name type="scientific">Planotetraspora phitsanulokensis</name>
    <dbReference type="NCBI Taxonomy" id="575192"/>
    <lineage>
        <taxon>Bacteria</taxon>
        <taxon>Bacillati</taxon>
        <taxon>Actinomycetota</taxon>
        <taxon>Actinomycetes</taxon>
        <taxon>Streptosporangiales</taxon>
        <taxon>Streptosporangiaceae</taxon>
        <taxon>Planotetraspora</taxon>
    </lineage>
</organism>
<evidence type="ECO:0000313" key="2">
    <source>
        <dbReference type="EMBL" id="GII37531.1"/>
    </source>
</evidence>